<dbReference type="PANTHER" id="PTHR43473:SF2">
    <property type="entry name" value="MAGNESIUM-CHELATASE SUBUNIT CHLD, CHLOROPLASTIC"/>
    <property type="match status" value="1"/>
</dbReference>
<name>O64558_ARATH</name>
<evidence type="ECO:0000313" key="1">
    <source>
        <dbReference type="EMBL" id="AAC16455.1"/>
    </source>
</evidence>
<protein>
    <submittedName>
        <fullName evidence="1">Uncharacterized protein At2g19250</fullName>
    </submittedName>
</protein>
<reference evidence="1" key="3">
    <citation type="submission" date="2002-02" db="EMBL/GenBank/DDBJ databases">
        <authorList>
            <person name="Town C.D."/>
            <person name="Kaul S."/>
        </authorList>
    </citation>
    <scope>NUCLEOTIDE SEQUENCE</scope>
</reference>
<dbReference type="EMBL" id="AC003058">
    <property type="protein sequence ID" value="AAC16455.1"/>
    <property type="molecule type" value="Genomic_DNA"/>
</dbReference>
<dbReference type="PIR" id="T01273">
    <property type="entry name" value="T01273"/>
</dbReference>
<reference evidence="1" key="2">
    <citation type="submission" date="2000-03" db="EMBL/GenBank/DDBJ databases">
        <authorList>
            <person name="Rounsley S.D."/>
            <person name="Lin X."/>
            <person name="Ketchum K.A."/>
            <person name="Crosby M.L."/>
            <person name="Brandon R.C."/>
            <person name="Sykes S.M."/>
            <person name="Kaul S."/>
            <person name="Mason T.M."/>
            <person name="Kerlavage A.R."/>
            <person name="Adams M.D."/>
            <person name="Somerville C.R."/>
            <person name="Venter J.C."/>
        </authorList>
    </citation>
    <scope>NUCLEOTIDE SEQUENCE</scope>
</reference>
<dbReference type="ExpressionAtlas" id="O64558">
    <property type="expression patterns" value="baseline and differential"/>
</dbReference>
<proteinExistence type="predicted"/>
<reference key="1">
    <citation type="journal article" date="1999" name="Nature">
        <title>Sequence and analysis of chromosome 2 of the plant Arabidopsis thaliana.</title>
        <authorList>
            <person name="Lin X."/>
            <person name="Kaul S."/>
            <person name="Rounsley S."/>
            <person name="Shea T.P."/>
            <person name="Benito M.I."/>
            <person name="Town C.D."/>
            <person name="Fujii C.Y."/>
            <person name="Mason T."/>
            <person name="Bowman C.L."/>
            <person name="Barnstead M."/>
            <person name="Feldblyum T.V."/>
            <person name="Buell C.R."/>
            <person name="Ketchum K.A."/>
            <person name="Lee J."/>
            <person name="Ronning C.M."/>
            <person name="Koo H.L."/>
            <person name="Moffat K.S."/>
            <person name="Cronin L.A."/>
            <person name="Shen M."/>
            <person name="Pai G."/>
            <person name="Van Aken S."/>
            <person name="Umayam L."/>
            <person name="Tallon L.J."/>
            <person name="Gill J.E."/>
            <person name="Adams M.D."/>
            <person name="Carrera A.J."/>
            <person name="Creasy T.H."/>
            <person name="Goodman H.M."/>
            <person name="Somerville C.R."/>
            <person name="Copenhaver G.P."/>
            <person name="Preuss D."/>
            <person name="Nierman W.C."/>
            <person name="White O."/>
            <person name="Eisen J.A."/>
            <person name="Salzberg S.L."/>
            <person name="Fraser C.M."/>
            <person name="Venter J.C."/>
        </authorList>
    </citation>
    <scope>NUCLEOTIDE SEQUENCE [LARGE SCALE GENOMIC DNA]</scope>
    <source>
        <strain>cv. Columbia</strain>
    </source>
</reference>
<dbReference type="PANTHER" id="PTHR43473">
    <property type="entry name" value="MAGNESIUM-CHELATASE SUBUNIT CHLD, CHLOROPLASTIC"/>
    <property type="match status" value="1"/>
</dbReference>
<gene>
    <name evidence="1" type="ordered locus">At2g19250</name>
</gene>
<organism evidence="1">
    <name type="scientific">Arabidopsis thaliana</name>
    <name type="common">Mouse-ear cress</name>
    <dbReference type="NCBI Taxonomy" id="3702"/>
    <lineage>
        <taxon>Eukaryota</taxon>
        <taxon>Viridiplantae</taxon>
        <taxon>Streptophyta</taxon>
        <taxon>Embryophyta</taxon>
        <taxon>Tracheophyta</taxon>
        <taxon>Spermatophyta</taxon>
        <taxon>Magnoliopsida</taxon>
        <taxon>eudicotyledons</taxon>
        <taxon>Gunneridae</taxon>
        <taxon>Pentapetalae</taxon>
        <taxon>rosids</taxon>
        <taxon>malvids</taxon>
        <taxon>Brassicales</taxon>
        <taxon>Brassicaceae</taxon>
        <taxon>Camelineae</taxon>
        <taxon>Arabidopsis</taxon>
    </lineage>
</organism>
<accession>O64558</accession>
<sequence length="153" mass="17869">MNDDENMNFVCCVRDSRREEPIDEEEQSYYRCLILNIVEREGISFRNPCKPLLVAIYQPEEGAIQDFEDPVAAVGIAKQLQEHCNEVFRMVKETNSNEHCNVKLVSILVLKCYSMTMWISLKMTLRMVIMILKRRKTEIALVAWEMLAMKMAT</sequence>
<dbReference type="AlphaFoldDB" id="O64558"/>